<dbReference type="Proteomes" id="UP000008693">
    <property type="component" value="Chromosome"/>
</dbReference>
<dbReference type="STRING" id="401473.BDP_0581"/>
<sequence>MIVETDRGVTIRLPLTGVELEELERRIERCFSEV</sequence>
<accession>D2Q8W2</accession>
<dbReference type="EMBL" id="CP001750">
    <property type="protein sequence ID" value="ADB09248.1"/>
    <property type="molecule type" value="Genomic_DNA"/>
</dbReference>
<keyword evidence="2" id="KW-1185">Reference proteome</keyword>
<reference evidence="1 2" key="1">
    <citation type="journal article" date="2009" name="PLoS Genet.">
        <title>The Bifidobacterium dentium Bd1 genome sequence reflects its genetic adaptation to the human oral cavity.</title>
        <authorList>
            <person name="Ventura M."/>
            <person name="Turroni F."/>
            <person name="Zomer A."/>
            <person name="Foroni E."/>
            <person name="Giubellini V."/>
            <person name="Bottacini F."/>
            <person name="Canchaya C."/>
            <person name="Claesson M.J."/>
            <person name="He F."/>
            <person name="Mantzourani M."/>
            <person name="Mulas L."/>
            <person name="Ferrarini A."/>
            <person name="Gao B."/>
            <person name="Delledonne M."/>
            <person name="Henrissat B."/>
            <person name="Coutinho P."/>
            <person name="Oggioni M."/>
            <person name="Gupta R.S."/>
            <person name="Zhang Z."/>
            <person name="Beighton D."/>
            <person name="Fitzgerald G.F."/>
            <person name="O'Toole P.W."/>
            <person name="van Sinderen D."/>
        </authorList>
    </citation>
    <scope>NUCLEOTIDE SEQUENCE [LARGE SCALE GENOMIC DNA]</scope>
    <source>
        <strain evidence="2">ATCC 27534 / DSM 20436 / JCM 1195 / Bd1</strain>
    </source>
</reference>
<gene>
    <name evidence="1" type="ordered locus">BDP_0581</name>
</gene>
<evidence type="ECO:0000313" key="1">
    <source>
        <dbReference type="EMBL" id="ADB09248.1"/>
    </source>
</evidence>
<name>D2Q8W2_BIFDB</name>
<proteinExistence type="predicted"/>
<evidence type="ECO:0000313" key="2">
    <source>
        <dbReference type="Proteomes" id="UP000008693"/>
    </source>
</evidence>
<dbReference type="HOGENOM" id="CLU_3372351_0_0_11"/>
<dbReference type="KEGG" id="bde:BDP_0581"/>
<dbReference type="AlphaFoldDB" id="D2Q8W2"/>
<protein>
    <submittedName>
        <fullName evidence="1">Uncharacterized protein</fullName>
    </submittedName>
</protein>
<organism evidence="1 2">
    <name type="scientific">Bifidobacterium dentium (strain ATCC 27534 / DSM 20436 / JCM 1195 / Bd1)</name>
    <dbReference type="NCBI Taxonomy" id="401473"/>
    <lineage>
        <taxon>Bacteria</taxon>
        <taxon>Bacillati</taxon>
        <taxon>Actinomycetota</taxon>
        <taxon>Actinomycetes</taxon>
        <taxon>Bifidobacteriales</taxon>
        <taxon>Bifidobacteriaceae</taxon>
        <taxon>Bifidobacterium</taxon>
    </lineage>
</organism>